<dbReference type="STRING" id="1064592.G0VGR1"/>
<dbReference type="InterPro" id="IPR039730">
    <property type="entry name" value="Jlp2/Ccd25"/>
</dbReference>
<feature type="domain" description="NFACT RNA-binding" evidence="3">
    <location>
        <begin position="1"/>
        <end position="116"/>
    </location>
</feature>
<dbReference type="OrthoDB" id="200398at2759"/>
<feature type="region of interest" description="Disordered" evidence="2">
    <location>
        <begin position="181"/>
        <end position="206"/>
    </location>
</feature>
<dbReference type="HOGENOM" id="CLU_076656_1_0_1"/>
<dbReference type="InterPro" id="IPR008532">
    <property type="entry name" value="NFACT_RNA-bd"/>
</dbReference>
<dbReference type="GeneID" id="96904330"/>
<dbReference type="RefSeq" id="XP_003677037.1">
    <property type="nucleotide sequence ID" value="XM_003676989.1"/>
</dbReference>
<accession>G0VGR1</accession>
<reference key="2">
    <citation type="submission" date="2011-08" db="EMBL/GenBank/DDBJ databases">
        <title>Genome sequence of Naumovozyma castellii.</title>
        <authorList>
            <person name="Gordon J.L."/>
            <person name="Armisen D."/>
            <person name="Proux-Wera E."/>
            <person name="OhEigeartaigh S.S."/>
            <person name="Byrne K.P."/>
            <person name="Wolfe K.H."/>
        </authorList>
    </citation>
    <scope>NUCLEOTIDE SEQUENCE</scope>
    <source>
        <strain>Type strain:CBS 4309</strain>
    </source>
</reference>
<comment type="similarity">
    <text evidence="1">Belongs to the CCDC25 family.</text>
</comment>
<dbReference type="Pfam" id="PF05670">
    <property type="entry name" value="NFACT-R_1"/>
    <property type="match status" value="1"/>
</dbReference>
<evidence type="ECO:0000256" key="2">
    <source>
        <dbReference type="SAM" id="MobiDB-lite"/>
    </source>
</evidence>
<dbReference type="FunCoup" id="G0VGR1">
    <property type="interactions" value="572"/>
</dbReference>
<proteinExistence type="inferred from homology"/>
<gene>
    <name evidence="4" type="primary">NCAS0F01980</name>
    <name evidence="4" type="ordered locus">NCAS_0F01980</name>
</gene>
<dbReference type="AlphaFoldDB" id="G0VGR1"/>
<name>G0VGR1_NAUCA</name>
<sequence>MVYFYESKPTEYSLPYTLVTGKDKFENDLLIKYGYRELNYIWFHADKYSSGHIYLQLHENEKELQDVPPEVVQDCIQLCKSESIQGNKLNQCTIIFTGWHNLRKNKYMNPGEVSFKSMKAVRRIECFARDNKILNRLSKTRVEIFENVEELLHQGKKSRDPNFFTNYIANNRELLIEQEKERRQAKKNKKKIKSQNSDSDFEYTDD</sequence>
<dbReference type="PANTHER" id="PTHR13049:SF2">
    <property type="entry name" value="COILED-COIL DOMAIN-CONTAINING PROTEIN 25"/>
    <property type="match status" value="1"/>
</dbReference>
<organism evidence="4 5">
    <name type="scientific">Naumovozyma castellii</name>
    <name type="common">Yeast</name>
    <name type="synonym">Saccharomyces castellii</name>
    <dbReference type="NCBI Taxonomy" id="27288"/>
    <lineage>
        <taxon>Eukaryota</taxon>
        <taxon>Fungi</taxon>
        <taxon>Dikarya</taxon>
        <taxon>Ascomycota</taxon>
        <taxon>Saccharomycotina</taxon>
        <taxon>Saccharomycetes</taxon>
        <taxon>Saccharomycetales</taxon>
        <taxon>Saccharomycetaceae</taxon>
        <taxon>Naumovozyma</taxon>
    </lineage>
</organism>
<evidence type="ECO:0000256" key="1">
    <source>
        <dbReference type="ARBA" id="ARBA00008998"/>
    </source>
</evidence>
<dbReference type="InParanoid" id="G0VGR1"/>
<dbReference type="eggNOG" id="KOG3272">
    <property type="taxonomic scope" value="Eukaryota"/>
</dbReference>
<keyword evidence="5" id="KW-1185">Reference proteome</keyword>
<evidence type="ECO:0000313" key="4">
    <source>
        <dbReference type="EMBL" id="CCC70682.1"/>
    </source>
</evidence>
<dbReference type="PANTHER" id="PTHR13049">
    <property type="entry name" value="DUF814-RELATED"/>
    <property type="match status" value="1"/>
</dbReference>
<dbReference type="EMBL" id="HE576757">
    <property type="protein sequence ID" value="CCC70682.1"/>
    <property type="molecule type" value="Genomic_DNA"/>
</dbReference>
<dbReference type="Proteomes" id="UP000001640">
    <property type="component" value="Chromosome 6"/>
</dbReference>
<dbReference type="KEGG" id="ncs:NCAS_0F01980"/>
<reference evidence="4 5" key="1">
    <citation type="journal article" date="2011" name="Proc. Natl. Acad. Sci. U.S.A.">
        <title>Evolutionary erosion of yeast sex chromosomes by mating-type switching accidents.</title>
        <authorList>
            <person name="Gordon J.L."/>
            <person name="Armisen D."/>
            <person name="Proux-Wera E."/>
            <person name="Oheigeartaigh S.S."/>
            <person name="Byrne K.P."/>
            <person name="Wolfe K.H."/>
        </authorList>
    </citation>
    <scope>NUCLEOTIDE SEQUENCE [LARGE SCALE GENOMIC DNA]</scope>
    <source>
        <strain evidence="5">ATCC 76901 / BCRC 22586 / CBS 4309 / NBRC 1992 / NRRL Y-12630</strain>
    </source>
</reference>
<evidence type="ECO:0000313" key="5">
    <source>
        <dbReference type="Proteomes" id="UP000001640"/>
    </source>
</evidence>
<feature type="compositionally biased region" description="Basic residues" evidence="2">
    <location>
        <begin position="183"/>
        <end position="193"/>
    </location>
</feature>
<protein>
    <recommendedName>
        <fullName evidence="3">NFACT RNA-binding domain-containing protein</fullName>
    </recommendedName>
</protein>
<dbReference type="OMA" id="YHDEKAV"/>
<evidence type="ECO:0000259" key="3">
    <source>
        <dbReference type="Pfam" id="PF05670"/>
    </source>
</evidence>